<dbReference type="EMBL" id="KZ996977">
    <property type="protein sequence ID" value="RKO88043.1"/>
    <property type="molecule type" value="Genomic_DNA"/>
</dbReference>
<dbReference type="SUPFAM" id="SSF117892">
    <property type="entry name" value="Band 7/SPFH domain"/>
    <property type="match status" value="1"/>
</dbReference>
<sequence length="426" mass="46517">VFVIRNGGFVAYGAEGRFKVLAVVDTLDLGDDCAFKEVGTHRILGWKKDVHSTVQTGPRAADQVKVTVATFFNVPANNVVILQRGNALILLPAGQHVITNPNTTFRGFFSLGERQIKFKTQPAYTVEGVPVILNVNLRYRVFDPLALTSHYDDPFQALANPCQVSVNAVVSRLSYQQFMRSQKLGGDIPDVQHTPWLEAFKTECLTELAEQAAAHGIKILSFDVLDRELEGALGKDLEKQSEQVLRNQVQATQIELQNHINTETQRGKLEIAKVEADQKKTKADADYYAANKNADAQFYQTMKAANAAAESSQLSTTQEARNIIQLAQARQAEIAIVTEQEAKNILALAQARRQEIELIGAANASVPAGHAQKMQLARFEVEKRQALPAKTIYFGGDRADTGAIEGGVQGAFAAATGWGLAGDKTK</sequence>
<protein>
    <recommendedName>
        <fullName evidence="1">Band 7 domain-containing protein</fullName>
    </recommendedName>
</protein>
<proteinExistence type="predicted"/>
<dbReference type="InterPro" id="IPR001107">
    <property type="entry name" value="Band_7"/>
</dbReference>
<dbReference type="Gene3D" id="3.30.479.30">
    <property type="entry name" value="Band 7 domain"/>
    <property type="match status" value="1"/>
</dbReference>
<gene>
    <name evidence="2" type="ORF">BDK51DRAFT_35245</name>
</gene>
<reference evidence="3" key="1">
    <citation type="journal article" date="2018" name="Nat. Microbiol.">
        <title>Leveraging single-cell genomics to expand the fungal tree of life.</title>
        <authorList>
            <person name="Ahrendt S.R."/>
            <person name="Quandt C.A."/>
            <person name="Ciobanu D."/>
            <person name="Clum A."/>
            <person name="Salamov A."/>
            <person name="Andreopoulos B."/>
            <person name="Cheng J.F."/>
            <person name="Woyke T."/>
            <person name="Pelin A."/>
            <person name="Henrissat B."/>
            <person name="Reynolds N.K."/>
            <person name="Benny G.L."/>
            <person name="Smith M.E."/>
            <person name="James T.Y."/>
            <person name="Grigoriev I.V."/>
        </authorList>
    </citation>
    <scope>NUCLEOTIDE SEQUENCE [LARGE SCALE GENOMIC DNA]</scope>
</reference>
<name>A0A4P9W987_9FUNG</name>
<evidence type="ECO:0000313" key="2">
    <source>
        <dbReference type="EMBL" id="RKO88043.1"/>
    </source>
</evidence>
<dbReference type="OrthoDB" id="6738456at2759"/>
<feature type="non-terminal residue" evidence="2">
    <location>
        <position position="1"/>
    </location>
</feature>
<accession>A0A4P9W987</accession>
<keyword evidence="3" id="KW-1185">Reference proteome</keyword>
<dbReference type="AlphaFoldDB" id="A0A4P9W987"/>
<evidence type="ECO:0000313" key="3">
    <source>
        <dbReference type="Proteomes" id="UP000269721"/>
    </source>
</evidence>
<dbReference type="Pfam" id="PF01145">
    <property type="entry name" value="Band_7"/>
    <property type="match status" value="1"/>
</dbReference>
<dbReference type="InterPro" id="IPR036013">
    <property type="entry name" value="Band_7/SPFH_dom_sf"/>
</dbReference>
<evidence type="ECO:0000259" key="1">
    <source>
        <dbReference type="Pfam" id="PF01145"/>
    </source>
</evidence>
<feature type="domain" description="Band 7" evidence="1">
    <location>
        <begin position="75"/>
        <end position="253"/>
    </location>
</feature>
<dbReference type="Proteomes" id="UP000269721">
    <property type="component" value="Unassembled WGS sequence"/>
</dbReference>
<organism evidence="2 3">
    <name type="scientific">Blyttiomyces helicus</name>
    <dbReference type="NCBI Taxonomy" id="388810"/>
    <lineage>
        <taxon>Eukaryota</taxon>
        <taxon>Fungi</taxon>
        <taxon>Fungi incertae sedis</taxon>
        <taxon>Chytridiomycota</taxon>
        <taxon>Chytridiomycota incertae sedis</taxon>
        <taxon>Chytridiomycetes</taxon>
        <taxon>Chytridiomycetes incertae sedis</taxon>
        <taxon>Blyttiomyces</taxon>
    </lineage>
</organism>